<feature type="binding site" evidence="6">
    <location>
        <begin position="486"/>
        <end position="488"/>
    </location>
    <ligand>
        <name>FAD</name>
        <dbReference type="ChEBI" id="CHEBI:57692"/>
    </ligand>
</feature>
<name>A0A2T3AR15_AMORE</name>
<dbReference type="PROSITE" id="PS00394">
    <property type="entry name" value="DNA_PHOTOLYASES_1_1"/>
    <property type="match status" value="1"/>
</dbReference>
<feature type="binding site" evidence="6">
    <location>
        <position position="385"/>
    </location>
    <ligand>
        <name>FAD</name>
        <dbReference type="ChEBI" id="CHEBI:57692"/>
    </ligand>
</feature>
<keyword evidence="3 6" id="KW-0285">Flavoprotein</keyword>
<feature type="region of interest" description="Disordered" evidence="8">
    <location>
        <begin position="1"/>
        <end position="45"/>
    </location>
</feature>
<dbReference type="SUPFAM" id="SSF48173">
    <property type="entry name" value="Cryptochrome/photolyase FAD-binding domain"/>
    <property type="match status" value="1"/>
</dbReference>
<feature type="site" description="Electron transfer via tryptophanyl radical" evidence="7">
    <location>
        <position position="473"/>
    </location>
</feature>
<feature type="compositionally biased region" description="Basic residues" evidence="8">
    <location>
        <begin position="1"/>
        <end position="13"/>
    </location>
</feature>
<evidence type="ECO:0000313" key="10">
    <source>
        <dbReference type="EMBL" id="PSS08708.1"/>
    </source>
</evidence>
<dbReference type="InParanoid" id="A0A2T3AR15"/>
<feature type="domain" description="Photolyase/cryptochrome alpha/beta" evidence="9">
    <location>
        <begin position="93"/>
        <end position="230"/>
    </location>
</feature>
<dbReference type="PANTHER" id="PTHR11455">
    <property type="entry name" value="CRYPTOCHROME"/>
    <property type="match status" value="1"/>
</dbReference>
<dbReference type="GO" id="GO:0006950">
    <property type="term" value="P:response to stress"/>
    <property type="evidence" value="ECO:0007669"/>
    <property type="project" value="UniProtKB-ARBA"/>
</dbReference>
<dbReference type="GO" id="GO:0003677">
    <property type="term" value="F:DNA binding"/>
    <property type="evidence" value="ECO:0007669"/>
    <property type="project" value="TreeGrafter"/>
</dbReference>
<dbReference type="Gene3D" id="1.25.40.80">
    <property type="match status" value="1"/>
</dbReference>
<proteinExistence type="inferred from homology"/>
<dbReference type="PANTHER" id="PTHR11455:SF18">
    <property type="entry name" value="SI:CH1073-390K14.1"/>
    <property type="match status" value="1"/>
</dbReference>
<comment type="cofactor">
    <cofactor evidence="6">
        <name>FAD</name>
        <dbReference type="ChEBI" id="CHEBI:57692"/>
    </cofactor>
    <text evidence="6">Binds 1 FAD per subunit.</text>
</comment>
<keyword evidence="5" id="KW-0157">Chromophore</keyword>
<dbReference type="AlphaFoldDB" id="A0A2T3AR15"/>
<comment type="similarity">
    <text evidence="2">Belongs to the DNA photolyase class-1 family.</text>
</comment>
<reference evidence="10 11" key="1">
    <citation type="journal article" date="2018" name="New Phytol.">
        <title>Comparative genomics and transcriptomics depict ericoid mycorrhizal fungi as versatile saprotrophs and plant mutualists.</title>
        <authorList>
            <person name="Martino E."/>
            <person name="Morin E."/>
            <person name="Grelet G.A."/>
            <person name="Kuo A."/>
            <person name="Kohler A."/>
            <person name="Daghino S."/>
            <person name="Barry K.W."/>
            <person name="Cichocki N."/>
            <person name="Clum A."/>
            <person name="Dockter R.B."/>
            <person name="Hainaut M."/>
            <person name="Kuo R.C."/>
            <person name="LaButti K."/>
            <person name="Lindahl B.D."/>
            <person name="Lindquist E.A."/>
            <person name="Lipzen A."/>
            <person name="Khouja H.R."/>
            <person name="Magnuson J."/>
            <person name="Murat C."/>
            <person name="Ohm R.A."/>
            <person name="Singer S.W."/>
            <person name="Spatafora J.W."/>
            <person name="Wang M."/>
            <person name="Veneault-Fourrey C."/>
            <person name="Henrissat B."/>
            <person name="Grigoriev I.V."/>
            <person name="Martin F.M."/>
            <person name="Perotto S."/>
        </authorList>
    </citation>
    <scope>NUCLEOTIDE SEQUENCE [LARGE SCALE GENOMIC DNA]</scope>
    <source>
        <strain evidence="10 11">ATCC 22711</strain>
    </source>
</reference>
<dbReference type="Gene3D" id="3.40.50.620">
    <property type="entry name" value="HUPs"/>
    <property type="match status" value="1"/>
</dbReference>
<dbReference type="Gene3D" id="1.10.579.10">
    <property type="entry name" value="DNA Cyclobutane Dipyrimidine Photolyase, subunit A, domain 3"/>
    <property type="match status" value="1"/>
</dbReference>
<dbReference type="GeneID" id="36577546"/>
<accession>A0A2T3AR15</accession>
<comment type="cofactor">
    <cofactor evidence="1">
        <name>(6R)-5,10-methylene-5,6,7,8-tetrahydrofolate</name>
        <dbReference type="ChEBI" id="CHEBI:15636"/>
    </cofactor>
</comment>
<feature type="site" description="Electron transfer via tryptophanyl radical" evidence="7">
    <location>
        <position position="420"/>
    </location>
</feature>
<dbReference type="GO" id="GO:0005737">
    <property type="term" value="C:cytoplasm"/>
    <property type="evidence" value="ECO:0007669"/>
    <property type="project" value="TreeGrafter"/>
</dbReference>
<evidence type="ECO:0000256" key="7">
    <source>
        <dbReference type="PIRSR" id="PIRSR602081-2"/>
    </source>
</evidence>
<dbReference type="PRINTS" id="PR00147">
    <property type="entry name" value="DNAPHOTLYASE"/>
</dbReference>
<evidence type="ECO:0000256" key="2">
    <source>
        <dbReference type="ARBA" id="ARBA00005862"/>
    </source>
</evidence>
<dbReference type="InterPro" id="IPR002081">
    <property type="entry name" value="Cryptochrome/DNA_photolyase_1"/>
</dbReference>
<evidence type="ECO:0000256" key="4">
    <source>
        <dbReference type="ARBA" id="ARBA00022827"/>
    </source>
</evidence>
<dbReference type="GO" id="GO:0071949">
    <property type="term" value="F:FAD binding"/>
    <property type="evidence" value="ECO:0007669"/>
    <property type="project" value="TreeGrafter"/>
</dbReference>
<evidence type="ECO:0000256" key="1">
    <source>
        <dbReference type="ARBA" id="ARBA00001932"/>
    </source>
</evidence>
<protein>
    <recommendedName>
        <fullName evidence="9">Photolyase/cryptochrome alpha/beta domain-containing protein</fullName>
    </recommendedName>
</protein>
<evidence type="ECO:0000256" key="6">
    <source>
        <dbReference type="PIRSR" id="PIRSR602081-1"/>
    </source>
</evidence>
<dbReference type="InterPro" id="IPR018394">
    <property type="entry name" value="DNA_photolyase_1_CS_C"/>
</dbReference>
<evidence type="ECO:0000256" key="3">
    <source>
        <dbReference type="ARBA" id="ARBA00022630"/>
    </source>
</evidence>
<keyword evidence="4 6" id="KW-0274">FAD</keyword>
<dbReference type="STRING" id="857342.A0A2T3AR15"/>
<dbReference type="PROSITE" id="PS00691">
    <property type="entry name" value="DNA_PHOTOLYASES_1_2"/>
    <property type="match status" value="1"/>
</dbReference>
<dbReference type="PROSITE" id="PS51645">
    <property type="entry name" value="PHR_CRY_ALPHA_BETA"/>
    <property type="match status" value="1"/>
</dbReference>
<feature type="binding site" evidence="6">
    <location>
        <begin position="388"/>
        <end position="395"/>
    </location>
    <ligand>
        <name>FAD</name>
        <dbReference type="ChEBI" id="CHEBI:57692"/>
    </ligand>
</feature>
<dbReference type="Pfam" id="PF03441">
    <property type="entry name" value="FAD_binding_7"/>
    <property type="match status" value="1"/>
</dbReference>
<sequence>MPPKKKSINRKRTASSPPSRSPEKAKRSGHGASHPNPRTTEESGTAKRAYYPPEMSNVQARAYANSELLRPIEDLEAALSETRVSREGIAGGKAVVHWFKSDLRTRDNRGLERASEKAREEGVPLIAMYIVSPQDWEAHLTAPVRVDFILRTLEVLRGDLERLDIPLYVETVEKRKEIPGRILELLGEWEASHLFANVEYEVDELRRDAGLVRACLERGMAMDVLHDTCVVRPGELVSGVGRQYSVYTPWFRAWVAHIHKDPTLLDLLGEPHKNPDTARQKYAKLFETTIPSAPDNKKLSDEEKKRFRSMWPAGEHEAHERLRRFLEERIGEYQELRNFPGEQGTSSLSVHFASGTLSARTAIRTAQDYNTTKKLDGGKEGIQTWISEVAWRDFYKHVLAHWPYICMNKPFKLEYTNIAWEYDDDHFAAWCSGKTGYPIVDAAMRQLNHCGWVHNRCRMIVASFLAKHLLLDWRMGERYFMEHLVDGDFASNNGGWGFSSSTGVDPQPYFRIFNPLLQSEKFDPEGEYIRTWIPELRGVDDNKAIHDPYGRGMATEAREKGYPEPIVDHKESRDRCLARYKEGLGRETA</sequence>
<dbReference type="GO" id="GO:0005634">
    <property type="term" value="C:nucleus"/>
    <property type="evidence" value="ECO:0007669"/>
    <property type="project" value="TreeGrafter"/>
</dbReference>
<keyword evidence="11" id="KW-1185">Reference proteome</keyword>
<dbReference type="InterPro" id="IPR014729">
    <property type="entry name" value="Rossmann-like_a/b/a_fold"/>
</dbReference>
<dbReference type="InterPro" id="IPR005101">
    <property type="entry name" value="Cryptochr/Photolyase_FAD-bd"/>
</dbReference>
<dbReference type="OrthoDB" id="435881at2759"/>
<dbReference type="InterPro" id="IPR006050">
    <property type="entry name" value="DNA_photolyase_N"/>
</dbReference>
<dbReference type="GO" id="GO:0043153">
    <property type="term" value="P:entrainment of circadian clock by photoperiod"/>
    <property type="evidence" value="ECO:0007669"/>
    <property type="project" value="TreeGrafter"/>
</dbReference>
<dbReference type="SUPFAM" id="SSF52425">
    <property type="entry name" value="Cryptochrome/photolyase, N-terminal domain"/>
    <property type="match status" value="1"/>
</dbReference>
<gene>
    <name evidence="10" type="ORF">M430DRAFT_69952</name>
</gene>
<dbReference type="Proteomes" id="UP000241818">
    <property type="component" value="Unassembled WGS sequence"/>
</dbReference>
<evidence type="ECO:0000313" key="11">
    <source>
        <dbReference type="Proteomes" id="UP000241818"/>
    </source>
</evidence>
<organism evidence="10 11">
    <name type="scientific">Amorphotheca resinae ATCC 22711</name>
    <dbReference type="NCBI Taxonomy" id="857342"/>
    <lineage>
        <taxon>Eukaryota</taxon>
        <taxon>Fungi</taxon>
        <taxon>Dikarya</taxon>
        <taxon>Ascomycota</taxon>
        <taxon>Pezizomycotina</taxon>
        <taxon>Leotiomycetes</taxon>
        <taxon>Helotiales</taxon>
        <taxon>Amorphothecaceae</taxon>
        <taxon>Amorphotheca</taxon>
    </lineage>
</organism>
<dbReference type="GO" id="GO:0006139">
    <property type="term" value="P:nucleobase-containing compound metabolic process"/>
    <property type="evidence" value="ECO:0007669"/>
    <property type="project" value="UniProtKB-ARBA"/>
</dbReference>
<evidence type="ECO:0000256" key="5">
    <source>
        <dbReference type="ARBA" id="ARBA00022991"/>
    </source>
</evidence>
<dbReference type="InterPro" id="IPR036134">
    <property type="entry name" value="Crypto/Photolyase_FAD-like_sf"/>
</dbReference>
<evidence type="ECO:0000256" key="8">
    <source>
        <dbReference type="SAM" id="MobiDB-lite"/>
    </source>
</evidence>
<dbReference type="GO" id="GO:0003904">
    <property type="term" value="F:deoxyribodipyrimidine photo-lyase activity"/>
    <property type="evidence" value="ECO:0007669"/>
    <property type="project" value="TreeGrafter"/>
</dbReference>
<dbReference type="Pfam" id="PF00875">
    <property type="entry name" value="DNA_photolyase"/>
    <property type="match status" value="1"/>
</dbReference>
<dbReference type="EMBL" id="KZ679018">
    <property type="protein sequence ID" value="PSS08708.1"/>
    <property type="molecule type" value="Genomic_DNA"/>
</dbReference>
<feature type="binding site" evidence="6">
    <location>
        <position position="333"/>
    </location>
    <ligand>
        <name>FAD</name>
        <dbReference type="ChEBI" id="CHEBI:57692"/>
    </ligand>
</feature>
<feature type="binding site" evidence="6">
    <location>
        <begin position="345"/>
        <end position="349"/>
    </location>
    <ligand>
        <name>FAD</name>
        <dbReference type="ChEBI" id="CHEBI:57692"/>
    </ligand>
</feature>
<feature type="site" description="Electron transfer via tryptophanyl radical" evidence="7">
    <location>
        <position position="496"/>
    </location>
</feature>
<dbReference type="FunCoup" id="A0A2T3AR15">
    <property type="interactions" value="317"/>
</dbReference>
<dbReference type="InterPro" id="IPR036155">
    <property type="entry name" value="Crypto/Photolyase_N_sf"/>
</dbReference>
<dbReference type="RefSeq" id="XP_024717106.1">
    <property type="nucleotide sequence ID" value="XM_024869465.1"/>
</dbReference>
<evidence type="ECO:0000259" key="9">
    <source>
        <dbReference type="PROSITE" id="PS51645"/>
    </source>
</evidence>
<dbReference type="FunFam" id="1.10.579.10:FF:000003">
    <property type="entry name" value="Deoxyribodipyrimidine photo-lyase"/>
    <property type="match status" value="1"/>
</dbReference>
<dbReference type="GO" id="GO:0032922">
    <property type="term" value="P:circadian regulation of gene expression"/>
    <property type="evidence" value="ECO:0007669"/>
    <property type="project" value="TreeGrafter"/>
</dbReference>